<organism evidence="3 4">
    <name type="scientific">Ceratitis capitata</name>
    <name type="common">Mediterranean fruit fly</name>
    <name type="synonym">Tephritis capitata</name>
    <dbReference type="NCBI Taxonomy" id="7213"/>
    <lineage>
        <taxon>Eukaryota</taxon>
        <taxon>Metazoa</taxon>
        <taxon>Ecdysozoa</taxon>
        <taxon>Arthropoda</taxon>
        <taxon>Hexapoda</taxon>
        <taxon>Insecta</taxon>
        <taxon>Pterygota</taxon>
        <taxon>Neoptera</taxon>
        <taxon>Endopterygota</taxon>
        <taxon>Diptera</taxon>
        <taxon>Brachycera</taxon>
        <taxon>Muscomorpha</taxon>
        <taxon>Tephritoidea</taxon>
        <taxon>Tephritidae</taxon>
        <taxon>Ceratitis</taxon>
        <taxon>Ceratitis</taxon>
    </lineage>
</organism>
<evidence type="ECO:0000313" key="3">
    <source>
        <dbReference type="EMBL" id="CAD7015323.1"/>
    </source>
</evidence>
<accession>A0A811VMI3</accession>
<name>A0A811VMI3_CERCA</name>
<feature type="region of interest" description="Disordered" evidence="1">
    <location>
        <begin position="1"/>
        <end position="25"/>
    </location>
</feature>
<keyword evidence="4" id="KW-1185">Reference proteome</keyword>
<dbReference type="EMBL" id="CAJHJT010000056">
    <property type="protein sequence ID" value="CAD7015323.1"/>
    <property type="molecule type" value="Genomic_DNA"/>
</dbReference>
<evidence type="ECO:0000313" key="4">
    <source>
        <dbReference type="Proteomes" id="UP000606786"/>
    </source>
</evidence>
<keyword evidence="2" id="KW-1133">Transmembrane helix</keyword>
<feature type="transmembrane region" description="Helical" evidence="2">
    <location>
        <begin position="36"/>
        <end position="55"/>
    </location>
</feature>
<feature type="compositionally biased region" description="Basic and acidic residues" evidence="1">
    <location>
        <begin position="1"/>
        <end position="18"/>
    </location>
</feature>
<dbReference type="AlphaFoldDB" id="A0A811VMI3"/>
<keyword evidence="2" id="KW-0472">Membrane</keyword>
<reference evidence="3" key="1">
    <citation type="submission" date="2020-11" db="EMBL/GenBank/DDBJ databases">
        <authorList>
            <person name="Whitehead M."/>
        </authorList>
    </citation>
    <scope>NUCLEOTIDE SEQUENCE</scope>
    <source>
        <strain evidence="3">EGII</strain>
    </source>
</reference>
<proteinExistence type="predicted"/>
<evidence type="ECO:0000256" key="1">
    <source>
        <dbReference type="SAM" id="MobiDB-lite"/>
    </source>
</evidence>
<evidence type="ECO:0000256" key="2">
    <source>
        <dbReference type="SAM" id="Phobius"/>
    </source>
</evidence>
<dbReference type="Proteomes" id="UP000606786">
    <property type="component" value="Unassembled WGS sequence"/>
</dbReference>
<keyword evidence="2" id="KW-0812">Transmembrane</keyword>
<protein>
    <submittedName>
        <fullName evidence="3">(Mediterranean fruit fly) hypothetical protein</fullName>
    </submittedName>
</protein>
<gene>
    <name evidence="3" type="ORF">CCAP1982_LOCUS23268</name>
</gene>
<sequence>MLESAKRQKETSECERHVSAPPPPQQSRLLTFAENIWYVAVVLLVAILAWIVAVFSSRNDVA</sequence>
<comment type="caution">
    <text evidence="3">The sequence shown here is derived from an EMBL/GenBank/DDBJ whole genome shotgun (WGS) entry which is preliminary data.</text>
</comment>